<dbReference type="SMART" id="SM00826">
    <property type="entry name" value="PKS_DH"/>
    <property type="match status" value="1"/>
</dbReference>
<keyword evidence="1" id="KW-0808">Transferase</keyword>
<evidence type="ECO:0000256" key="1">
    <source>
        <dbReference type="ARBA" id="ARBA00022679"/>
    </source>
</evidence>
<dbReference type="InterPro" id="IPR050091">
    <property type="entry name" value="PKS_NRPS_Biosynth_Enz"/>
</dbReference>
<accession>A0ABN3X3W1</accession>
<evidence type="ECO:0000313" key="6">
    <source>
        <dbReference type="Proteomes" id="UP001501102"/>
    </source>
</evidence>
<keyword evidence="6" id="KW-1185">Reference proteome</keyword>
<name>A0ABN3X3W1_STRTU</name>
<dbReference type="InterPro" id="IPR042104">
    <property type="entry name" value="PKS_dehydratase_sf"/>
</dbReference>
<feature type="region of interest" description="N-terminal hotdog fold" evidence="3">
    <location>
        <begin position="1"/>
        <end position="65"/>
    </location>
</feature>
<dbReference type="PROSITE" id="PS52019">
    <property type="entry name" value="PKS_MFAS_DH"/>
    <property type="match status" value="1"/>
</dbReference>
<evidence type="ECO:0000256" key="3">
    <source>
        <dbReference type="PROSITE-ProRule" id="PRU01363"/>
    </source>
</evidence>
<evidence type="ECO:0000313" key="5">
    <source>
        <dbReference type="EMBL" id="GAA2934118.1"/>
    </source>
</evidence>
<protein>
    <recommendedName>
        <fullName evidence="4">PKS/mFAS DH domain-containing protein</fullName>
    </recommendedName>
</protein>
<comment type="caution">
    <text evidence="3">Lacks conserved residue(s) required for the propagation of feature annotation.</text>
</comment>
<dbReference type="Pfam" id="PF14765">
    <property type="entry name" value="PS-DH"/>
    <property type="match status" value="1"/>
</dbReference>
<dbReference type="Gene3D" id="3.10.129.110">
    <property type="entry name" value="Polyketide synthase dehydratase"/>
    <property type="match status" value="1"/>
</dbReference>
<dbReference type="InterPro" id="IPR049551">
    <property type="entry name" value="PKS_DH_C"/>
</dbReference>
<dbReference type="PANTHER" id="PTHR43775">
    <property type="entry name" value="FATTY ACID SYNTHASE"/>
    <property type="match status" value="1"/>
</dbReference>
<dbReference type="InterPro" id="IPR020807">
    <property type="entry name" value="PKS_DH"/>
</dbReference>
<feature type="region of interest" description="C-terminal hotdog fold" evidence="3">
    <location>
        <begin position="78"/>
        <end position="210"/>
    </location>
</feature>
<sequence length="210" mass="22773">MLEELTLERPLVLAEGASVVRCRCRWEHRTARADAWWPCIRATGDADAEWARHAAGVLTAGSTGSAESLEGQWPPAGAQPVEITDAYEQLAAVGYGYGPVFQGLHTVWRAGEELFAEVRVAGEADAFGVHPALLDAALHALLSDDLWVPFSWTRLCGCTRRRLGAEGPAVAARRRLRPAGGVRRCRAAVVTVEELRLQRMSRETAGFDGG</sequence>
<dbReference type="PANTHER" id="PTHR43775:SF51">
    <property type="entry name" value="INACTIVE PHENOLPHTHIOCEROL SYNTHESIS POLYKETIDE SYNTHASE TYPE I PKS1-RELATED"/>
    <property type="match status" value="1"/>
</dbReference>
<keyword evidence="2" id="KW-0511">Multifunctional enzyme</keyword>
<comment type="caution">
    <text evidence="5">The sequence shown here is derived from an EMBL/GenBank/DDBJ whole genome shotgun (WGS) entry which is preliminary data.</text>
</comment>
<evidence type="ECO:0000256" key="2">
    <source>
        <dbReference type="ARBA" id="ARBA00023268"/>
    </source>
</evidence>
<reference evidence="5 6" key="1">
    <citation type="journal article" date="2019" name="Int. J. Syst. Evol. Microbiol.">
        <title>The Global Catalogue of Microorganisms (GCM) 10K type strain sequencing project: providing services to taxonomists for standard genome sequencing and annotation.</title>
        <authorList>
            <consortium name="The Broad Institute Genomics Platform"/>
            <consortium name="The Broad Institute Genome Sequencing Center for Infectious Disease"/>
            <person name="Wu L."/>
            <person name="Ma J."/>
        </authorList>
    </citation>
    <scope>NUCLEOTIDE SEQUENCE [LARGE SCALE GENOMIC DNA]</scope>
    <source>
        <strain evidence="5 6">JCM 4087</strain>
    </source>
</reference>
<dbReference type="EMBL" id="BAAAXZ010000122">
    <property type="protein sequence ID" value="GAA2934118.1"/>
    <property type="molecule type" value="Genomic_DNA"/>
</dbReference>
<evidence type="ECO:0000259" key="4">
    <source>
        <dbReference type="PROSITE" id="PS52019"/>
    </source>
</evidence>
<dbReference type="InterPro" id="IPR049900">
    <property type="entry name" value="PKS_mFAS_DH"/>
</dbReference>
<gene>
    <name evidence="5" type="ORF">GCM10020221_32300</name>
</gene>
<dbReference type="Proteomes" id="UP001501102">
    <property type="component" value="Unassembled WGS sequence"/>
</dbReference>
<feature type="domain" description="PKS/mFAS DH" evidence="4">
    <location>
        <begin position="1"/>
        <end position="210"/>
    </location>
</feature>
<proteinExistence type="predicted"/>
<organism evidence="5 6">
    <name type="scientific">Streptomyces thioluteus</name>
    <dbReference type="NCBI Taxonomy" id="66431"/>
    <lineage>
        <taxon>Bacteria</taxon>
        <taxon>Bacillati</taxon>
        <taxon>Actinomycetota</taxon>
        <taxon>Actinomycetes</taxon>
        <taxon>Kitasatosporales</taxon>
        <taxon>Streptomycetaceae</taxon>
        <taxon>Streptomyces</taxon>
    </lineage>
</organism>